<dbReference type="InterPro" id="IPR029063">
    <property type="entry name" value="SAM-dependent_MTases_sf"/>
</dbReference>
<protein>
    <recommendedName>
        <fullName evidence="3">Class I SAM-dependent methyltransferase</fullName>
    </recommendedName>
</protein>
<dbReference type="Gene3D" id="3.40.50.150">
    <property type="entry name" value="Vaccinia Virus protein VP39"/>
    <property type="match status" value="1"/>
</dbReference>
<dbReference type="eggNOG" id="ENOG5032W8S">
    <property type="taxonomic scope" value="Bacteria"/>
</dbReference>
<dbReference type="STRING" id="493475.GARC_2951"/>
<gene>
    <name evidence="1" type="ORF">GARC_2951</name>
</gene>
<comment type="caution">
    <text evidence="1">The sequence shown here is derived from an EMBL/GenBank/DDBJ whole genome shotgun (WGS) entry which is preliminary data.</text>
</comment>
<dbReference type="Pfam" id="PF13578">
    <property type="entry name" value="Methyltransf_24"/>
    <property type="match status" value="1"/>
</dbReference>
<organism evidence="1 2">
    <name type="scientific">Paraglaciecola arctica BSs20135</name>
    <dbReference type="NCBI Taxonomy" id="493475"/>
    <lineage>
        <taxon>Bacteria</taxon>
        <taxon>Pseudomonadati</taxon>
        <taxon>Pseudomonadota</taxon>
        <taxon>Gammaproteobacteria</taxon>
        <taxon>Alteromonadales</taxon>
        <taxon>Alteromonadaceae</taxon>
        <taxon>Paraglaciecola</taxon>
    </lineage>
</organism>
<name>K6XGZ6_9ALTE</name>
<evidence type="ECO:0008006" key="3">
    <source>
        <dbReference type="Google" id="ProtNLM"/>
    </source>
</evidence>
<dbReference type="AlphaFoldDB" id="K6XGZ6"/>
<evidence type="ECO:0000313" key="1">
    <source>
        <dbReference type="EMBL" id="GAC19914.1"/>
    </source>
</evidence>
<dbReference type="SUPFAM" id="SSF53335">
    <property type="entry name" value="S-adenosyl-L-methionine-dependent methyltransferases"/>
    <property type="match status" value="1"/>
</dbReference>
<sequence length="361" mass="40767">MKILIFPCDTIEALVKVKEFKLIGINTIGANSQNTEYVSSNILFNEIYKLPHVFNNSFKQCFLDLIANQKITHVWSSLIPINSEIPKILMELNLKVEMLSAEPVALNQSMFQVVSAEFDAKYLYLKRLSHSLSHKQKLTDSLTKYILNTALAVPGESHFDKLLTITQIYETVPNHTDIVEIGTLWGRTAKLFSCLNKVFNKGNLLCIDPWASGESIVQNTNTNLDKLSLNIDGNGHFSIFLSHLVSDNQSLINYIRDFSTAAYDKYLTKKGTIVTDEFGITHYEKRIGLLHIDGNHKYESVKEDIENYAALVVAGGWIIFDDYNWVYGDGVTIAADEYLNINAEKIDMVFFCGGALFVKLL</sequence>
<dbReference type="Proteomes" id="UP000006327">
    <property type="component" value="Unassembled WGS sequence"/>
</dbReference>
<dbReference type="RefSeq" id="WP_007621299.1">
    <property type="nucleotide sequence ID" value="NZ_BAEO01000042.1"/>
</dbReference>
<proteinExistence type="predicted"/>
<keyword evidence="2" id="KW-1185">Reference proteome</keyword>
<evidence type="ECO:0000313" key="2">
    <source>
        <dbReference type="Proteomes" id="UP000006327"/>
    </source>
</evidence>
<accession>K6XGZ6</accession>
<reference evidence="1 2" key="1">
    <citation type="journal article" date="2017" name="Antonie Van Leeuwenhoek">
        <title>Rhizobium rhizosphaerae sp. nov., a novel species isolated from rice rhizosphere.</title>
        <authorList>
            <person name="Zhao J.J."/>
            <person name="Zhang J."/>
            <person name="Zhang R.J."/>
            <person name="Zhang C.W."/>
            <person name="Yin H.Q."/>
            <person name="Zhang X.X."/>
        </authorList>
    </citation>
    <scope>NUCLEOTIDE SEQUENCE [LARGE SCALE GENOMIC DNA]</scope>
    <source>
        <strain evidence="1 2">BSs20135</strain>
    </source>
</reference>
<dbReference type="EMBL" id="BAEO01000042">
    <property type="protein sequence ID" value="GAC19914.1"/>
    <property type="molecule type" value="Genomic_DNA"/>
</dbReference>
<dbReference type="OrthoDB" id="240750at2"/>